<dbReference type="EMBL" id="ABJB010384504">
    <property type="status" value="NOT_ANNOTATED_CDS"/>
    <property type="molecule type" value="Genomic_DNA"/>
</dbReference>
<keyword evidence="3" id="KW-1185">Reference proteome</keyword>
<evidence type="ECO:0000313" key="3">
    <source>
        <dbReference type="Proteomes" id="UP000001555"/>
    </source>
</evidence>
<dbReference type="AlphaFoldDB" id="B7PWK8"/>
<dbReference type="HOGENOM" id="CLU_117474_0_0_1"/>
<dbReference type="InParanoid" id="B7PWK8"/>
<reference evidence="2" key="2">
    <citation type="submission" date="2020-05" db="UniProtKB">
        <authorList>
            <consortium name="EnsemblMetazoa"/>
        </authorList>
    </citation>
    <scope>IDENTIFICATION</scope>
    <source>
        <strain evidence="2">wikel</strain>
    </source>
</reference>
<proteinExistence type="predicted"/>
<dbReference type="VEuPathDB" id="VectorBase:ISCW024453"/>
<dbReference type="EnsemblMetazoa" id="ISCW024453-RA">
    <property type="protein sequence ID" value="ISCW024453-PA"/>
    <property type="gene ID" value="ISCW024453"/>
</dbReference>
<reference evidence="1 3" key="1">
    <citation type="submission" date="2008-03" db="EMBL/GenBank/DDBJ databases">
        <title>Annotation of Ixodes scapularis.</title>
        <authorList>
            <consortium name="Ixodes scapularis Genome Project Consortium"/>
            <person name="Caler E."/>
            <person name="Hannick L.I."/>
            <person name="Bidwell S."/>
            <person name="Joardar V."/>
            <person name="Thiagarajan M."/>
            <person name="Amedeo P."/>
            <person name="Galinsky K.J."/>
            <person name="Schobel S."/>
            <person name="Inman J."/>
            <person name="Hostetler J."/>
            <person name="Miller J."/>
            <person name="Hammond M."/>
            <person name="Megy K."/>
            <person name="Lawson D."/>
            <person name="Kodira C."/>
            <person name="Sutton G."/>
            <person name="Meyer J."/>
            <person name="Hill C.A."/>
            <person name="Birren B."/>
            <person name="Nene V."/>
            <person name="Collins F."/>
            <person name="Alarcon-Chaidez F."/>
            <person name="Wikel S."/>
            <person name="Strausberg R."/>
        </authorList>
    </citation>
    <scope>NUCLEOTIDE SEQUENCE [LARGE SCALE GENOMIC DNA]</scope>
    <source>
        <strain evidence="3">Wikel</strain>
        <strain evidence="1">Wikel colony</strain>
    </source>
</reference>
<dbReference type="EMBL" id="DS808799">
    <property type="protein sequence ID" value="EEC10980.1"/>
    <property type="molecule type" value="Genomic_DNA"/>
</dbReference>
<dbReference type="PaxDb" id="6945-B7PWK8"/>
<feature type="non-terminal residue" evidence="1">
    <location>
        <position position="1"/>
    </location>
</feature>
<protein>
    <submittedName>
        <fullName evidence="1 2">Uncharacterized protein</fullName>
    </submittedName>
</protein>
<dbReference type="PANTHER" id="PTHR45749">
    <property type="match status" value="1"/>
</dbReference>
<name>B7PWK8_IXOSC</name>
<dbReference type="PANTHER" id="PTHR45749:SF21">
    <property type="entry name" value="DUF4371 DOMAIN-CONTAINING PROTEIN"/>
    <property type="match status" value="1"/>
</dbReference>
<dbReference type="VEuPathDB" id="VectorBase:ISCP_023953"/>
<evidence type="ECO:0000313" key="2">
    <source>
        <dbReference type="EnsemblMetazoa" id="ISCW024453-PA"/>
    </source>
</evidence>
<dbReference type="Proteomes" id="UP000001555">
    <property type="component" value="Unassembled WGS sequence"/>
</dbReference>
<accession>B7PWK8</accession>
<evidence type="ECO:0000313" key="1">
    <source>
        <dbReference type="EMBL" id="EEC10980.1"/>
    </source>
</evidence>
<sequence>VLDADKFVQAVQGESVKERMDSAARVQRQTNRKKLISIIELVLFCGRQGIALRGHRDAGPLTLEDPLENDGNFRALVRLKIRSGDDLLRDHLETAPGNATYLSPQIQNEILVASSTLVQQTIVSQVNSAKCFSLLAD</sequence>
<dbReference type="OrthoDB" id="6516454at2759"/>
<organism>
    <name type="scientific">Ixodes scapularis</name>
    <name type="common">Black-legged tick</name>
    <name type="synonym">Deer tick</name>
    <dbReference type="NCBI Taxonomy" id="6945"/>
    <lineage>
        <taxon>Eukaryota</taxon>
        <taxon>Metazoa</taxon>
        <taxon>Ecdysozoa</taxon>
        <taxon>Arthropoda</taxon>
        <taxon>Chelicerata</taxon>
        <taxon>Arachnida</taxon>
        <taxon>Acari</taxon>
        <taxon>Parasitiformes</taxon>
        <taxon>Ixodida</taxon>
        <taxon>Ixodoidea</taxon>
        <taxon>Ixodidae</taxon>
        <taxon>Ixodinae</taxon>
        <taxon>Ixodes</taxon>
    </lineage>
</organism>
<gene>
    <name evidence="1" type="ORF">IscW_ISCW024453</name>
</gene>
<dbReference type="VEuPathDB" id="VectorBase:ISCI024453"/>
<feature type="non-terminal residue" evidence="1">
    <location>
        <position position="137"/>
    </location>
</feature>